<organism evidence="4">
    <name type="scientific">Echinostoma caproni</name>
    <dbReference type="NCBI Taxonomy" id="27848"/>
    <lineage>
        <taxon>Eukaryota</taxon>
        <taxon>Metazoa</taxon>
        <taxon>Spiralia</taxon>
        <taxon>Lophotrochozoa</taxon>
        <taxon>Platyhelminthes</taxon>
        <taxon>Trematoda</taxon>
        <taxon>Digenea</taxon>
        <taxon>Plagiorchiida</taxon>
        <taxon>Echinostomata</taxon>
        <taxon>Echinostomatoidea</taxon>
        <taxon>Echinostomatidae</taxon>
        <taxon>Echinostoma</taxon>
    </lineage>
</organism>
<dbReference type="AlphaFoldDB" id="A0A183A5R0"/>
<evidence type="ECO:0000313" key="4">
    <source>
        <dbReference type="WBParaSite" id="ECPE_0000229501-mRNA-1"/>
    </source>
</evidence>
<gene>
    <name evidence="2" type="ORF">ECPE_LOCUS2295</name>
</gene>
<dbReference type="OrthoDB" id="6288621at2759"/>
<keyword evidence="3" id="KW-1185">Reference proteome</keyword>
<evidence type="ECO:0000256" key="1">
    <source>
        <dbReference type="SAM" id="MobiDB-lite"/>
    </source>
</evidence>
<protein>
    <submittedName>
        <fullName evidence="4">Coiled-coil domain-containing protein 128</fullName>
    </submittedName>
</protein>
<dbReference type="EMBL" id="UZAN01039525">
    <property type="protein sequence ID" value="VDP66021.1"/>
    <property type="molecule type" value="Genomic_DNA"/>
</dbReference>
<dbReference type="WBParaSite" id="ECPE_0000229501-mRNA-1">
    <property type="protein sequence ID" value="ECPE_0000229501-mRNA-1"/>
    <property type="gene ID" value="ECPE_0000229501"/>
</dbReference>
<reference evidence="4" key="1">
    <citation type="submission" date="2016-06" db="UniProtKB">
        <authorList>
            <consortium name="WormBaseParasite"/>
        </authorList>
    </citation>
    <scope>IDENTIFICATION</scope>
</reference>
<sequence>MSQVLNASSNQATSVLKLQRLSYLTDCVVQIASARNCTKLTIREDEASMLELQVARDAKLDAEHQASINLQKADKLGMMLHKTHHERERYRRIVEQHLTGYMSQLDQIVSELENGESQMCIDRSDMSRSDGSPGVELGRSEDYSGDDHEAKQPKLYAFARSLAQRVQNVINKTMKDSAQLAVKLRQLSREDTRQRALQAELRRSLNQSRETQKTLQAQLDSYVESLNEARSIETHLRHEIKCQQTRLKALLSEKHKLLDALEETDHLRRLTGQQLERLNQKLIDNGLQNLLQNRTVVADPSSPTVLCTHTVFVLKSFVQDTVKNLTEFALNLINHARACVEQLHDHPTAAHCMLVHITAMQPDISPASLELARNKAAALLGLTLDELDRLCEVRSYSRNTSRLCLWATGTQNAHGRQYVTSLEFALDSLGDSVKRWVTMAERSLDEGAGRTEAAMHSKPIEVMLTFFTSPLSKVSNGFEFNMEYLQFSHLAFFTVHAAIHGDSMVPINVPVQESRILITN</sequence>
<evidence type="ECO:0000313" key="2">
    <source>
        <dbReference type="EMBL" id="VDP66021.1"/>
    </source>
</evidence>
<proteinExistence type="predicted"/>
<feature type="region of interest" description="Disordered" evidence="1">
    <location>
        <begin position="122"/>
        <end position="148"/>
    </location>
</feature>
<reference evidence="2 3" key="2">
    <citation type="submission" date="2018-11" db="EMBL/GenBank/DDBJ databases">
        <authorList>
            <consortium name="Pathogen Informatics"/>
        </authorList>
    </citation>
    <scope>NUCLEOTIDE SEQUENCE [LARGE SCALE GENOMIC DNA]</scope>
    <source>
        <strain evidence="2 3">Egypt</strain>
    </source>
</reference>
<feature type="compositionally biased region" description="Basic and acidic residues" evidence="1">
    <location>
        <begin position="138"/>
        <end position="148"/>
    </location>
</feature>
<evidence type="ECO:0000313" key="3">
    <source>
        <dbReference type="Proteomes" id="UP000272942"/>
    </source>
</evidence>
<accession>A0A183A5R0</accession>
<name>A0A183A5R0_9TREM</name>
<dbReference type="Proteomes" id="UP000272942">
    <property type="component" value="Unassembled WGS sequence"/>
</dbReference>